<keyword evidence="2" id="KW-1185">Reference proteome</keyword>
<evidence type="ECO:0000313" key="2">
    <source>
        <dbReference type="Proteomes" id="UP000297245"/>
    </source>
</evidence>
<dbReference type="EMBL" id="ML179447">
    <property type="protein sequence ID" value="THU87523.1"/>
    <property type="molecule type" value="Genomic_DNA"/>
</dbReference>
<reference evidence="1 2" key="1">
    <citation type="journal article" date="2019" name="Nat. Ecol. Evol.">
        <title>Megaphylogeny resolves global patterns of mushroom evolution.</title>
        <authorList>
            <person name="Varga T."/>
            <person name="Krizsan K."/>
            <person name="Foldi C."/>
            <person name="Dima B."/>
            <person name="Sanchez-Garcia M."/>
            <person name="Sanchez-Ramirez S."/>
            <person name="Szollosi G.J."/>
            <person name="Szarkandi J.G."/>
            <person name="Papp V."/>
            <person name="Albert L."/>
            <person name="Andreopoulos W."/>
            <person name="Angelini C."/>
            <person name="Antonin V."/>
            <person name="Barry K.W."/>
            <person name="Bougher N.L."/>
            <person name="Buchanan P."/>
            <person name="Buyck B."/>
            <person name="Bense V."/>
            <person name="Catcheside P."/>
            <person name="Chovatia M."/>
            <person name="Cooper J."/>
            <person name="Damon W."/>
            <person name="Desjardin D."/>
            <person name="Finy P."/>
            <person name="Geml J."/>
            <person name="Haridas S."/>
            <person name="Hughes K."/>
            <person name="Justo A."/>
            <person name="Karasinski D."/>
            <person name="Kautmanova I."/>
            <person name="Kiss B."/>
            <person name="Kocsube S."/>
            <person name="Kotiranta H."/>
            <person name="LaButti K.M."/>
            <person name="Lechner B.E."/>
            <person name="Liimatainen K."/>
            <person name="Lipzen A."/>
            <person name="Lukacs Z."/>
            <person name="Mihaltcheva S."/>
            <person name="Morgado L.N."/>
            <person name="Niskanen T."/>
            <person name="Noordeloos M.E."/>
            <person name="Ohm R.A."/>
            <person name="Ortiz-Santana B."/>
            <person name="Ovrebo C."/>
            <person name="Racz N."/>
            <person name="Riley R."/>
            <person name="Savchenko A."/>
            <person name="Shiryaev A."/>
            <person name="Soop K."/>
            <person name="Spirin V."/>
            <person name="Szebenyi C."/>
            <person name="Tomsovsky M."/>
            <person name="Tulloss R.E."/>
            <person name="Uehling J."/>
            <person name="Grigoriev I.V."/>
            <person name="Vagvolgyi C."/>
            <person name="Papp T."/>
            <person name="Martin F.M."/>
            <person name="Miettinen O."/>
            <person name="Hibbett D.S."/>
            <person name="Nagy L.G."/>
        </authorList>
    </citation>
    <scope>NUCLEOTIDE SEQUENCE [LARGE SCALE GENOMIC DNA]</scope>
    <source>
        <strain evidence="1 2">CBS 962.96</strain>
    </source>
</reference>
<organism evidence="1 2">
    <name type="scientific">Dendrothele bispora (strain CBS 962.96)</name>
    <dbReference type="NCBI Taxonomy" id="1314807"/>
    <lineage>
        <taxon>Eukaryota</taxon>
        <taxon>Fungi</taxon>
        <taxon>Dikarya</taxon>
        <taxon>Basidiomycota</taxon>
        <taxon>Agaricomycotina</taxon>
        <taxon>Agaricomycetes</taxon>
        <taxon>Agaricomycetidae</taxon>
        <taxon>Agaricales</taxon>
        <taxon>Agaricales incertae sedis</taxon>
        <taxon>Dendrothele</taxon>
    </lineage>
</organism>
<dbReference type="Proteomes" id="UP000297245">
    <property type="component" value="Unassembled WGS sequence"/>
</dbReference>
<sequence length="201" mass="22706">MSHSLQTQHRPLLSKKKLWAQQSQQFTKTLYSKDHLQTSPIAWSFVSNSSVEAFPKNAINFASKNDQPWFLCRSIFELVVLLADGYENLESTLIPYPKPDVGKVHITSGGFEALISEKSGKEHQVTQYEVLVQTSMPPQYSFLPIEARISSDMDMVFIVNDSNSMTEVHLNNVQIALSNVAKTCNKFETSGFDIRENDAPF</sequence>
<dbReference type="AlphaFoldDB" id="A0A4S8LFN9"/>
<gene>
    <name evidence="1" type="ORF">K435DRAFT_804264</name>
</gene>
<proteinExistence type="predicted"/>
<accession>A0A4S8LFN9</accession>
<evidence type="ECO:0000313" key="1">
    <source>
        <dbReference type="EMBL" id="THU87523.1"/>
    </source>
</evidence>
<protein>
    <submittedName>
        <fullName evidence="1">Uncharacterized protein</fullName>
    </submittedName>
</protein>
<name>A0A4S8LFN9_DENBC</name>